<dbReference type="AlphaFoldDB" id="A0A9R1EMX7"/>
<reference evidence="1" key="2">
    <citation type="submission" date="2020-03" db="EMBL/GenBank/DDBJ databases">
        <title>The second near-complete assembly of the hexaploid bread wheat (Triticum aestivum) genome.</title>
        <authorList>
            <person name="Zimin A.V."/>
            <person name="Puiu D."/>
            <person name="Shumante A."/>
            <person name="Alonge M."/>
            <person name="Salzberg S.L."/>
        </authorList>
    </citation>
    <scope>NUCLEOTIDE SEQUENCE</scope>
    <source>
        <tissue evidence="1">Leaf</tissue>
    </source>
</reference>
<dbReference type="EMBL" id="CM022216">
    <property type="protein sequence ID" value="KAF7012960.1"/>
    <property type="molecule type" value="Genomic_DNA"/>
</dbReference>
<sequence length="54" mass="6050">MESSQLKKLALLLRNKEEPLMSRVAKSENERVKFLKNVNGAYDKAVSLLDDSAA</sequence>
<reference evidence="1" key="1">
    <citation type="journal article" date="2017" name="Gigascience">
        <title>The first near-complete assembly of the hexaploid bread wheat genome, Triticum aestivum.</title>
        <authorList>
            <person name="Zimin A.V."/>
            <person name="Puiu D."/>
            <person name="Hall R."/>
            <person name="Kingan S."/>
            <person name="Clavijo B.J."/>
            <person name="Salzberg S.L."/>
        </authorList>
    </citation>
    <scope>NUCLEOTIDE SEQUENCE</scope>
    <source>
        <tissue evidence="1">Leaf</tissue>
    </source>
</reference>
<feature type="non-terminal residue" evidence="1">
    <location>
        <position position="54"/>
    </location>
</feature>
<accession>A0A9R1EMX7</accession>
<name>A0A9R1EMX7_WHEAT</name>
<dbReference type="OrthoDB" id="661283at2759"/>
<evidence type="ECO:0000313" key="1">
    <source>
        <dbReference type="EMBL" id="KAF7012960.1"/>
    </source>
</evidence>
<organism evidence="1">
    <name type="scientific">Triticum aestivum</name>
    <name type="common">Wheat</name>
    <dbReference type="NCBI Taxonomy" id="4565"/>
    <lineage>
        <taxon>Eukaryota</taxon>
        <taxon>Viridiplantae</taxon>
        <taxon>Streptophyta</taxon>
        <taxon>Embryophyta</taxon>
        <taxon>Tracheophyta</taxon>
        <taxon>Spermatophyta</taxon>
        <taxon>Magnoliopsida</taxon>
        <taxon>Liliopsida</taxon>
        <taxon>Poales</taxon>
        <taxon>Poaceae</taxon>
        <taxon>BOP clade</taxon>
        <taxon>Pooideae</taxon>
        <taxon>Triticodae</taxon>
        <taxon>Triticeae</taxon>
        <taxon>Triticinae</taxon>
        <taxon>Triticum</taxon>
    </lineage>
</organism>
<protein>
    <submittedName>
        <fullName evidence="1">Uncharacterized protein</fullName>
    </submittedName>
</protein>
<proteinExistence type="predicted"/>
<dbReference type="Proteomes" id="UP000815260">
    <property type="component" value="Chromosome 2D"/>
</dbReference>
<comment type="caution">
    <text evidence="1">The sequence shown here is derived from an EMBL/GenBank/DDBJ whole genome shotgun (WGS) entry which is preliminary data.</text>
</comment>
<gene>
    <name evidence="1" type="ORF">CFC21_027098</name>
</gene>